<keyword evidence="2" id="KW-1185">Reference proteome</keyword>
<dbReference type="InterPro" id="IPR038472">
    <property type="entry name" value="DndE_sf"/>
</dbReference>
<dbReference type="Gene3D" id="1.10.1220.160">
    <property type="entry name" value="DNA sulphur modification protein DndE"/>
    <property type="match status" value="1"/>
</dbReference>
<name>F4L4C0_HALH1</name>
<accession>F4L4C0</accession>
<reference evidence="1 2" key="1">
    <citation type="journal article" date="2011" name="Stand. Genomic Sci.">
        <title>Complete genome sequence of Haliscomenobacter hydrossis type strain (O).</title>
        <authorList>
            <consortium name="US DOE Joint Genome Institute (JGI-PGF)"/>
            <person name="Daligault H."/>
            <person name="Lapidus A."/>
            <person name="Zeytun A."/>
            <person name="Nolan M."/>
            <person name="Lucas S."/>
            <person name="Del Rio T.G."/>
            <person name="Tice H."/>
            <person name="Cheng J.F."/>
            <person name="Tapia R."/>
            <person name="Han C."/>
            <person name="Goodwin L."/>
            <person name="Pitluck S."/>
            <person name="Liolios K."/>
            <person name="Pagani I."/>
            <person name="Ivanova N."/>
            <person name="Huntemann M."/>
            <person name="Mavromatis K."/>
            <person name="Mikhailova N."/>
            <person name="Pati A."/>
            <person name="Chen A."/>
            <person name="Palaniappan K."/>
            <person name="Land M."/>
            <person name="Hauser L."/>
            <person name="Brambilla E.M."/>
            <person name="Rohde M."/>
            <person name="Verbarg S."/>
            <person name="Goker M."/>
            <person name="Bristow J."/>
            <person name="Eisen J.A."/>
            <person name="Markowitz V."/>
            <person name="Hugenholtz P."/>
            <person name="Kyrpides N.C."/>
            <person name="Klenk H.P."/>
            <person name="Woyke T."/>
        </authorList>
    </citation>
    <scope>NUCLEOTIDE SEQUENCE [LARGE SCALE GENOMIC DNA]</scope>
    <source>
        <strain evidence="2">ATCC 27775 / DSM 1100 / LMG 10767 / O</strain>
    </source>
</reference>
<dbReference type="STRING" id="760192.Halhy_3941"/>
<sequence>MEINIKTSELSFELIRKFTSRFQVQAENVVPRIALSYSIAKGRKMRLPEVKDSRGKEYKDSILLGKHRTFFIALICQHYEIYKTDENIRKYIKMHIDDGLELMDKFFESNPNHSVFDFLIENIERGIESIEHADLIYSSVENTNSIAQKNYYSNALEINIGKNEEGEDIFIYPNDTSKYNNCHMSVAGGSGSGKTQFALDLLYQISEKSNNQINFIYLDFKGLKKEDKELLKPFFDRTKTTLIDAPHTQFPINPLSFIDSINETNRKLGISKFVDIVVSYSSAGIKQSQFLKDAVRQSFAIKKGGKYPTITEIFEEVQRIMGNDKNRVIGALEGLADLKVFANETEPNFLNKNHYLSLAGDLPNDIRFTATFLIINYIYNVFMNMEDTKVLNNLKGLRYVLLIDEAQNIFKDKKNRTILERILREIRSKGVSVIMLSQDISVFNQPDFDFSSMCELSFLLDVKDKANTKAINKFLGFSESESRMVARNMEKLKTGQAISNVKELIMGEVLNLAQFRNRDEK</sequence>
<dbReference type="eggNOG" id="COG0433">
    <property type="taxonomic scope" value="Bacteria"/>
</dbReference>
<gene>
    <name evidence="1" type="ordered locus">Halhy_3941</name>
</gene>
<dbReference type="Pfam" id="PF12846">
    <property type="entry name" value="AAA_10"/>
    <property type="match status" value="1"/>
</dbReference>
<protein>
    <recommendedName>
        <fullName evidence="3">DNA sulfur modification protein DndE</fullName>
    </recommendedName>
</protein>
<proteinExistence type="predicted"/>
<evidence type="ECO:0000313" key="2">
    <source>
        <dbReference type="Proteomes" id="UP000008461"/>
    </source>
</evidence>
<dbReference type="SUPFAM" id="SSF52540">
    <property type="entry name" value="P-loop containing nucleoside triphosphate hydrolases"/>
    <property type="match status" value="1"/>
</dbReference>
<organism evidence="1 2">
    <name type="scientific">Haliscomenobacter hydrossis (strain ATCC 27775 / DSM 1100 / LMG 10767 / O)</name>
    <dbReference type="NCBI Taxonomy" id="760192"/>
    <lineage>
        <taxon>Bacteria</taxon>
        <taxon>Pseudomonadati</taxon>
        <taxon>Bacteroidota</taxon>
        <taxon>Saprospiria</taxon>
        <taxon>Saprospirales</taxon>
        <taxon>Haliscomenobacteraceae</taxon>
        <taxon>Haliscomenobacter</taxon>
    </lineage>
</organism>
<dbReference type="PANTHER" id="PTHR30121:SF6">
    <property type="entry name" value="SLR6007 PROTEIN"/>
    <property type="match status" value="1"/>
</dbReference>
<dbReference type="RefSeq" id="WP_013766328.1">
    <property type="nucleotide sequence ID" value="NC_015510.1"/>
</dbReference>
<dbReference type="KEGG" id="hhy:Halhy_3941"/>
<dbReference type="InterPro" id="IPR027417">
    <property type="entry name" value="P-loop_NTPase"/>
</dbReference>
<dbReference type="PANTHER" id="PTHR30121">
    <property type="entry name" value="UNCHARACTERIZED PROTEIN YJGR-RELATED"/>
    <property type="match status" value="1"/>
</dbReference>
<dbReference type="InterPro" id="IPR014969">
    <property type="entry name" value="DNA_S_DndE"/>
</dbReference>
<dbReference type="AlphaFoldDB" id="F4L4C0"/>
<dbReference type="REBASE" id="333745">
    <property type="entry name" value="M.Hhy1100DndEP"/>
</dbReference>
<reference key="2">
    <citation type="submission" date="2011-04" db="EMBL/GenBank/DDBJ databases">
        <title>Complete sequence of chromosome of Haliscomenobacter hydrossis DSM 1100.</title>
        <authorList>
            <consortium name="US DOE Joint Genome Institute (JGI-PGF)"/>
            <person name="Lucas S."/>
            <person name="Han J."/>
            <person name="Lapidus A."/>
            <person name="Bruce D."/>
            <person name="Goodwin L."/>
            <person name="Pitluck S."/>
            <person name="Peters L."/>
            <person name="Kyrpides N."/>
            <person name="Mavromatis K."/>
            <person name="Ivanova N."/>
            <person name="Ovchinnikova G."/>
            <person name="Pagani I."/>
            <person name="Daligault H."/>
            <person name="Detter J.C."/>
            <person name="Han C."/>
            <person name="Land M."/>
            <person name="Hauser L."/>
            <person name="Markowitz V."/>
            <person name="Cheng J.-F."/>
            <person name="Hugenholtz P."/>
            <person name="Woyke T."/>
            <person name="Wu D."/>
            <person name="Verbarg S."/>
            <person name="Frueling A."/>
            <person name="Brambilla E."/>
            <person name="Klenk H.-P."/>
            <person name="Eisen J.A."/>
        </authorList>
    </citation>
    <scope>NUCLEOTIDE SEQUENCE</scope>
    <source>
        <strain>DSM 1100</strain>
    </source>
</reference>
<evidence type="ECO:0008006" key="3">
    <source>
        <dbReference type="Google" id="ProtNLM"/>
    </source>
</evidence>
<dbReference type="HOGENOM" id="CLU_039821_0_0_10"/>
<dbReference type="Gene3D" id="3.40.50.300">
    <property type="entry name" value="P-loop containing nucleotide triphosphate hydrolases"/>
    <property type="match status" value="2"/>
</dbReference>
<evidence type="ECO:0000313" key="1">
    <source>
        <dbReference type="EMBL" id="AEE51789.1"/>
    </source>
</evidence>
<dbReference type="Proteomes" id="UP000008461">
    <property type="component" value="Chromosome"/>
</dbReference>
<dbReference type="OrthoDB" id="1356651at2"/>
<dbReference type="Pfam" id="PF08870">
    <property type="entry name" value="DndE"/>
    <property type="match status" value="1"/>
</dbReference>
<dbReference type="InterPro" id="IPR051162">
    <property type="entry name" value="T4SS_component"/>
</dbReference>
<dbReference type="EMBL" id="CP002691">
    <property type="protein sequence ID" value="AEE51789.1"/>
    <property type="molecule type" value="Genomic_DNA"/>
</dbReference>